<reference evidence="1" key="1">
    <citation type="journal article" date="2023" name="Mol. Phylogenet. Evol.">
        <title>Genome-scale phylogeny and comparative genomics of the fungal order Sordariales.</title>
        <authorList>
            <person name="Hensen N."/>
            <person name="Bonometti L."/>
            <person name="Westerberg I."/>
            <person name="Brannstrom I.O."/>
            <person name="Guillou S."/>
            <person name="Cros-Aarteil S."/>
            <person name="Calhoun S."/>
            <person name="Haridas S."/>
            <person name="Kuo A."/>
            <person name="Mondo S."/>
            <person name="Pangilinan J."/>
            <person name="Riley R."/>
            <person name="LaButti K."/>
            <person name="Andreopoulos B."/>
            <person name="Lipzen A."/>
            <person name="Chen C."/>
            <person name="Yan M."/>
            <person name="Daum C."/>
            <person name="Ng V."/>
            <person name="Clum A."/>
            <person name="Steindorff A."/>
            <person name="Ohm R.A."/>
            <person name="Martin F."/>
            <person name="Silar P."/>
            <person name="Natvig D.O."/>
            <person name="Lalanne C."/>
            <person name="Gautier V."/>
            <person name="Ament-Velasquez S.L."/>
            <person name="Kruys A."/>
            <person name="Hutchinson M.I."/>
            <person name="Powell A.J."/>
            <person name="Barry K."/>
            <person name="Miller A.N."/>
            <person name="Grigoriev I.V."/>
            <person name="Debuchy R."/>
            <person name="Gladieux P."/>
            <person name="Hiltunen Thoren M."/>
            <person name="Johannesson H."/>
        </authorList>
    </citation>
    <scope>NUCLEOTIDE SEQUENCE</scope>
    <source>
        <strain evidence="1">CBS 990.96</strain>
    </source>
</reference>
<gene>
    <name evidence="1" type="ORF">QBC38DRAFT_512024</name>
</gene>
<dbReference type="Proteomes" id="UP001301958">
    <property type="component" value="Unassembled WGS sequence"/>
</dbReference>
<keyword evidence="2" id="KW-1185">Reference proteome</keyword>
<dbReference type="AlphaFoldDB" id="A0AAN7GWB0"/>
<name>A0AAN7GWB0_9PEZI</name>
<protein>
    <submittedName>
        <fullName evidence="1">Uncharacterized protein</fullName>
    </submittedName>
</protein>
<dbReference type="EMBL" id="MU865407">
    <property type="protein sequence ID" value="KAK4223985.1"/>
    <property type="molecule type" value="Genomic_DNA"/>
</dbReference>
<organism evidence="1 2">
    <name type="scientific">Podospora fimiseda</name>
    <dbReference type="NCBI Taxonomy" id="252190"/>
    <lineage>
        <taxon>Eukaryota</taxon>
        <taxon>Fungi</taxon>
        <taxon>Dikarya</taxon>
        <taxon>Ascomycota</taxon>
        <taxon>Pezizomycotina</taxon>
        <taxon>Sordariomycetes</taxon>
        <taxon>Sordariomycetidae</taxon>
        <taxon>Sordariales</taxon>
        <taxon>Podosporaceae</taxon>
        <taxon>Podospora</taxon>
    </lineage>
</organism>
<proteinExistence type="predicted"/>
<evidence type="ECO:0000313" key="2">
    <source>
        <dbReference type="Proteomes" id="UP001301958"/>
    </source>
</evidence>
<comment type="caution">
    <text evidence="1">The sequence shown here is derived from an EMBL/GenBank/DDBJ whole genome shotgun (WGS) entry which is preliminary data.</text>
</comment>
<accession>A0AAN7GWB0</accession>
<sequence>MAIQSVEENTDGFSKKVVRLRSEYSKRRQKSNAFPPAWRSIHDTRLVRGEKPAVEIWYKDGRRLGQYARLDDIPGTFSGAILRIEGDVIRKLDEAPEHPPEEEDDCENVSDLVAKLPAVDVDPSKYFTKKGKYRSEIEKLLKCQGGSCPGTVLSPHLIHLLGASSDEQLVFERFSTRVILGHFSSLESSLLSPLPRHRTPRCPDR</sequence>
<evidence type="ECO:0000313" key="1">
    <source>
        <dbReference type="EMBL" id="KAK4223985.1"/>
    </source>
</evidence>
<reference evidence="1" key="2">
    <citation type="submission" date="2023-05" db="EMBL/GenBank/DDBJ databases">
        <authorList>
            <consortium name="Lawrence Berkeley National Laboratory"/>
            <person name="Steindorff A."/>
            <person name="Hensen N."/>
            <person name="Bonometti L."/>
            <person name="Westerberg I."/>
            <person name="Brannstrom I.O."/>
            <person name="Guillou S."/>
            <person name="Cros-Aarteil S."/>
            <person name="Calhoun S."/>
            <person name="Haridas S."/>
            <person name="Kuo A."/>
            <person name="Mondo S."/>
            <person name="Pangilinan J."/>
            <person name="Riley R."/>
            <person name="Labutti K."/>
            <person name="Andreopoulos B."/>
            <person name="Lipzen A."/>
            <person name="Chen C."/>
            <person name="Yanf M."/>
            <person name="Daum C."/>
            <person name="Ng V."/>
            <person name="Clum A."/>
            <person name="Ohm R."/>
            <person name="Martin F."/>
            <person name="Silar P."/>
            <person name="Natvig D."/>
            <person name="Lalanne C."/>
            <person name="Gautier V."/>
            <person name="Ament-Velasquez S.L."/>
            <person name="Kruys A."/>
            <person name="Hutchinson M.I."/>
            <person name="Powell A.J."/>
            <person name="Barry K."/>
            <person name="Miller A.N."/>
            <person name="Grigoriev I.V."/>
            <person name="Debuchy R."/>
            <person name="Gladieux P."/>
            <person name="Thoren M.H."/>
            <person name="Johannesson H."/>
        </authorList>
    </citation>
    <scope>NUCLEOTIDE SEQUENCE</scope>
    <source>
        <strain evidence="1">CBS 990.96</strain>
    </source>
</reference>